<dbReference type="AlphaFoldDB" id="A0A0A9FMV0"/>
<name>A0A0A9FMV0_ARUDO</name>
<sequence length="39" mass="4469">MMHLLGMCFYAIFAHVVLVRLYPSMIGLVICSRILCSCY</sequence>
<reference evidence="1" key="2">
    <citation type="journal article" date="2015" name="Data Brief">
        <title>Shoot transcriptome of the giant reed, Arundo donax.</title>
        <authorList>
            <person name="Barrero R.A."/>
            <person name="Guerrero F.D."/>
            <person name="Moolhuijzen P."/>
            <person name="Goolsby J.A."/>
            <person name="Tidwell J."/>
            <person name="Bellgard S.E."/>
            <person name="Bellgard M.I."/>
        </authorList>
    </citation>
    <scope>NUCLEOTIDE SEQUENCE</scope>
    <source>
        <tissue evidence="1">Shoot tissue taken approximately 20 cm above the soil surface</tissue>
    </source>
</reference>
<protein>
    <submittedName>
        <fullName evidence="1">Uncharacterized protein</fullName>
    </submittedName>
</protein>
<proteinExistence type="predicted"/>
<evidence type="ECO:0000313" key="1">
    <source>
        <dbReference type="EMBL" id="JAE11626.1"/>
    </source>
</evidence>
<accession>A0A0A9FMV0</accession>
<reference evidence="1" key="1">
    <citation type="submission" date="2014-09" db="EMBL/GenBank/DDBJ databases">
        <authorList>
            <person name="Magalhaes I.L.F."/>
            <person name="Oliveira U."/>
            <person name="Santos F.R."/>
            <person name="Vidigal T.H.D.A."/>
            <person name="Brescovit A.D."/>
            <person name="Santos A.J."/>
        </authorList>
    </citation>
    <scope>NUCLEOTIDE SEQUENCE</scope>
    <source>
        <tissue evidence="1">Shoot tissue taken approximately 20 cm above the soil surface</tissue>
    </source>
</reference>
<organism evidence="1">
    <name type="scientific">Arundo donax</name>
    <name type="common">Giant reed</name>
    <name type="synonym">Donax arundinaceus</name>
    <dbReference type="NCBI Taxonomy" id="35708"/>
    <lineage>
        <taxon>Eukaryota</taxon>
        <taxon>Viridiplantae</taxon>
        <taxon>Streptophyta</taxon>
        <taxon>Embryophyta</taxon>
        <taxon>Tracheophyta</taxon>
        <taxon>Spermatophyta</taxon>
        <taxon>Magnoliopsida</taxon>
        <taxon>Liliopsida</taxon>
        <taxon>Poales</taxon>
        <taxon>Poaceae</taxon>
        <taxon>PACMAD clade</taxon>
        <taxon>Arundinoideae</taxon>
        <taxon>Arundineae</taxon>
        <taxon>Arundo</taxon>
    </lineage>
</organism>
<dbReference type="EMBL" id="GBRH01186270">
    <property type="protein sequence ID" value="JAE11626.1"/>
    <property type="molecule type" value="Transcribed_RNA"/>
</dbReference>